<evidence type="ECO:0000313" key="9">
    <source>
        <dbReference type="WBParaSite" id="PTRK_0001008200.1"/>
    </source>
</evidence>
<evidence type="ECO:0000256" key="4">
    <source>
        <dbReference type="ARBA" id="ARBA00023128"/>
    </source>
</evidence>
<keyword evidence="6" id="KW-1133">Transmembrane helix</keyword>
<dbReference type="InterPro" id="IPR003960">
    <property type="entry name" value="ATPase_AAA_CS"/>
</dbReference>
<dbReference type="InterPro" id="IPR003959">
    <property type="entry name" value="ATPase_AAA_core"/>
</dbReference>
<keyword evidence="8" id="KW-1185">Reference proteome</keyword>
<comment type="similarity">
    <text evidence="5">Belongs to the AAA ATPase family.</text>
</comment>
<evidence type="ECO:0000256" key="6">
    <source>
        <dbReference type="SAM" id="Phobius"/>
    </source>
</evidence>
<protein>
    <submittedName>
        <fullName evidence="9">AAA domain-containing protein</fullName>
    </submittedName>
</protein>
<dbReference type="GO" id="GO:0140570">
    <property type="term" value="P:extraction of mislocalized protein from mitochondrial outer membrane"/>
    <property type="evidence" value="ECO:0007669"/>
    <property type="project" value="TreeGrafter"/>
</dbReference>
<dbReference type="PROSITE" id="PS00674">
    <property type="entry name" value="AAA"/>
    <property type="match status" value="1"/>
</dbReference>
<dbReference type="PANTHER" id="PTHR45644:SF3">
    <property type="entry name" value="FI08533P-RELATED"/>
    <property type="match status" value="1"/>
</dbReference>
<evidence type="ECO:0000256" key="2">
    <source>
        <dbReference type="ARBA" id="ARBA00022741"/>
    </source>
</evidence>
<dbReference type="AlphaFoldDB" id="A0A0N4ZNG8"/>
<dbReference type="GO" id="GO:0016887">
    <property type="term" value="F:ATP hydrolysis activity"/>
    <property type="evidence" value="ECO:0007669"/>
    <property type="project" value="InterPro"/>
</dbReference>
<evidence type="ECO:0000256" key="5">
    <source>
        <dbReference type="RuleBase" id="RU003651"/>
    </source>
</evidence>
<organism evidence="8 9">
    <name type="scientific">Parastrongyloides trichosuri</name>
    <name type="common">Possum-specific nematode worm</name>
    <dbReference type="NCBI Taxonomy" id="131310"/>
    <lineage>
        <taxon>Eukaryota</taxon>
        <taxon>Metazoa</taxon>
        <taxon>Ecdysozoa</taxon>
        <taxon>Nematoda</taxon>
        <taxon>Chromadorea</taxon>
        <taxon>Rhabditida</taxon>
        <taxon>Tylenchina</taxon>
        <taxon>Panagrolaimomorpha</taxon>
        <taxon>Strongyloidoidea</taxon>
        <taxon>Strongyloididae</taxon>
        <taxon>Parastrongyloides</taxon>
    </lineage>
</organism>
<keyword evidence="3 5" id="KW-0067">ATP-binding</keyword>
<keyword evidence="4" id="KW-0496">Mitochondrion</keyword>
<dbReference type="STRING" id="131310.A0A0N4ZNG8"/>
<evidence type="ECO:0000256" key="3">
    <source>
        <dbReference type="ARBA" id="ARBA00022840"/>
    </source>
</evidence>
<evidence type="ECO:0000256" key="1">
    <source>
        <dbReference type="ARBA" id="ARBA00004173"/>
    </source>
</evidence>
<reference evidence="9" key="1">
    <citation type="submission" date="2017-02" db="UniProtKB">
        <authorList>
            <consortium name="WormBaseParasite"/>
        </authorList>
    </citation>
    <scope>IDENTIFICATION</scope>
</reference>
<keyword evidence="6" id="KW-0812">Transmembrane</keyword>
<dbReference type="WBParaSite" id="PTRK_0001008200.1">
    <property type="protein sequence ID" value="PTRK_0001008200.1"/>
    <property type="gene ID" value="PTRK_0001008200"/>
</dbReference>
<dbReference type="SUPFAM" id="SSF52540">
    <property type="entry name" value="P-loop containing nucleoside triphosphate hydrolases"/>
    <property type="match status" value="1"/>
</dbReference>
<dbReference type="InterPro" id="IPR051701">
    <property type="entry name" value="Mito_OM_Translocase_MSP1"/>
</dbReference>
<comment type="subcellular location">
    <subcellularLocation>
        <location evidence="1">Mitochondrion</location>
    </subcellularLocation>
</comment>
<dbReference type="Pfam" id="PF00004">
    <property type="entry name" value="AAA"/>
    <property type="match status" value="1"/>
</dbReference>
<name>A0A0N4ZNG8_PARTI</name>
<dbReference type="Proteomes" id="UP000038045">
    <property type="component" value="Unplaced"/>
</dbReference>
<evidence type="ECO:0000259" key="7">
    <source>
        <dbReference type="SMART" id="SM00382"/>
    </source>
</evidence>
<dbReference type="Gene3D" id="3.40.50.300">
    <property type="entry name" value="P-loop containing nucleotide triphosphate hydrolases"/>
    <property type="match status" value="1"/>
</dbReference>
<sequence length="399" mass="45547">MSRIREEIISYLAQTVIGLGISFLAFKYTMSYVFPEFEQRKKTKNRANDILKAMGINNPPILTDHENTILLNIVDPSDGGNYEDVIGYQDVISTLKRRVVYPLMLSFRKNDKLLYPPKGVLLYGHPGVGKTKIARTVAGESGCRFINCDMSIMMDKYYGESQKMISALFSLAQKLQPVIIFIDEIESFLRIRNESDHEVNQAFKAQFMSQWDGFVESNAKVVIMAASNLPKLIDPAILRRMPVKIEIPLPNAETRIKMFKHYLPSLNLSNDMDNIQRQIVIKSEGLSCADVVEISRIAVIDKVGEMIDNIEVLSDNFENDMHKIEEENHANSVSTEDLLKSIITFVKEKSGTVKDNSFELHRSLHDLFPILQQSKNNEYLLKRNNIYNDEMPIDEIGID</sequence>
<feature type="transmembrane region" description="Helical" evidence="6">
    <location>
        <begin position="12"/>
        <end position="34"/>
    </location>
</feature>
<accession>A0A0N4ZNG8</accession>
<dbReference type="InterPro" id="IPR027417">
    <property type="entry name" value="P-loop_NTPase"/>
</dbReference>
<dbReference type="PANTHER" id="PTHR45644">
    <property type="entry name" value="AAA ATPASE, PUTATIVE (AFU_ORTHOLOGUE AFUA_2G12920)-RELATED-RELATED"/>
    <property type="match status" value="1"/>
</dbReference>
<keyword evidence="6" id="KW-0472">Membrane</keyword>
<evidence type="ECO:0000313" key="8">
    <source>
        <dbReference type="Proteomes" id="UP000038045"/>
    </source>
</evidence>
<dbReference type="GO" id="GO:0005741">
    <property type="term" value="C:mitochondrial outer membrane"/>
    <property type="evidence" value="ECO:0007669"/>
    <property type="project" value="TreeGrafter"/>
</dbReference>
<dbReference type="GO" id="GO:0005524">
    <property type="term" value="F:ATP binding"/>
    <property type="evidence" value="ECO:0007669"/>
    <property type="project" value="UniProtKB-KW"/>
</dbReference>
<proteinExistence type="inferred from homology"/>
<feature type="domain" description="AAA+ ATPase" evidence="7">
    <location>
        <begin position="116"/>
        <end position="251"/>
    </location>
</feature>
<dbReference type="Gene3D" id="1.10.8.60">
    <property type="match status" value="1"/>
</dbReference>
<keyword evidence="2 5" id="KW-0547">Nucleotide-binding</keyword>
<dbReference type="InterPro" id="IPR003593">
    <property type="entry name" value="AAA+_ATPase"/>
</dbReference>
<dbReference type="SMART" id="SM00382">
    <property type="entry name" value="AAA"/>
    <property type="match status" value="1"/>
</dbReference>